<organism evidence="1 2">
    <name type="scientific">Trifolium pratense</name>
    <name type="common">Red clover</name>
    <dbReference type="NCBI Taxonomy" id="57577"/>
    <lineage>
        <taxon>Eukaryota</taxon>
        <taxon>Viridiplantae</taxon>
        <taxon>Streptophyta</taxon>
        <taxon>Embryophyta</taxon>
        <taxon>Tracheophyta</taxon>
        <taxon>Spermatophyta</taxon>
        <taxon>Magnoliopsida</taxon>
        <taxon>eudicotyledons</taxon>
        <taxon>Gunneridae</taxon>
        <taxon>Pentapetalae</taxon>
        <taxon>rosids</taxon>
        <taxon>fabids</taxon>
        <taxon>Fabales</taxon>
        <taxon>Fabaceae</taxon>
        <taxon>Papilionoideae</taxon>
        <taxon>50 kb inversion clade</taxon>
        <taxon>NPAAA clade</taxon>
        <taxon>Hologalegina</taxon>
        <taxon>IRL clade</taxon>
        <taxon>Trifolieae</taxon>
        <taxon>Trifolium</taxon>
    </lineage>
</organism>
<comment type="caution">
    <text evidence="1">The sequence shown here is derived from an EMBL/GenBank/DDBJ whole genome shotgun (WGS) entry which is preliminary data.</text>
</comment>
<accession>A0ACB0J847</accession>
<gene>
    <name evidence="1" type="ORF">MILVUS5_LOCUS10533</name>
</gene>
<reference evidence="1" key="1">
    <citation type="submission" date="2023-10" db="EMBL/GenBank/DDBJ databases">
        <authorList>
            <person name="Rodriguez Cubillos JULIANA M."/>
            <person name="De Vega J."/>
        </authorList>
    </citation>
    <scope>NUCLEOTIDE SEQUENCE</scope>
</reference>
<evidence type="ECO:0000313" key="1">
    <source>
        <dbReference type="EMBL" id="CAJ2640735.1"/>
    </source>
</evidence>
<evidence type="ECO:0000313" key="2">
    <source>
        <dbReference type="Proteomes" id="UP001177021"/>
    </source>
</evidence>
<name>A0ACB0J847_TRIPR</name>
<protein>
    <submittedName>
        <fullName evidence="1">Uncharacterized protein</fullName>
    </submittedName>
</protein>
<dbReference type="EMBL" id="CASHSV030000024">
    <property type="protein sequence ID" value="CAJ2640735.1"/>
    <property type="molecule type" value="Genomic_DNA"/>
</dbReference>
<keyword evidence="2" id="KW-1185">Reference proteome</keyword>
<dbReference type="Proteomes" id="UP001177021">
    <property type="component" value="Unassembled WGS sequence"/>
</dbReference>
<sequence>MASCSNAAKEAEAESTKVPNWLELPRDITVNILGRLDTIDIVTNVCHVCPLWWNIFKDPLMWRSIHMTNFKRSSYINLSELVQICCYDVERSCGRLLDIDIKSFATDDLLQCIARNGSNLGSMRLVTCQRISEKGFSEAVRKLSRLEELDISLCNNLSKDALKVIGISCPLLKSLKFDRGWCASIRGADDSEALIISETMARLCRLDIQGNTLTDVGLVAILDKCPLLEYLDIQDCYNLSLSESLRKRCIEEIKNLQLPILDNFEDFDYEYDVNRDTNWFYILDDNYYDNYDP</sequence>
<proteinExistence type="predicted"/>